<keyword evidence="3 6" id="KW-1133">Transmembrane helix</keyword>
<evidence type="ECO:0000256" key="6">
    <source>
        <dbReference type="SAM" id="Phobius"/>
    </source>
</evidence>
<reference evidence="8" key="1">
    <citation type="submission" date="2021-01" db="EMBL/GenBank/DDBJ databases">
        <title>Marivirga sp. nov., isolated from intertidal surface sediments.</title>
        <authorList>
            <person name="Zhang M."/>
        </authorList>
    </citation>
    <scope>NUCLEOTIDE SEQUENCE</scope>
    <source>
        <strain evidence="8">SM1354</strain>
    </source>
</reference>
<feature type="domain" description="Peptidase S54 rhomboid" evidence="7">
    <location>
        <begin position="51"/>
        <end position="181"/>
    </location>
</feature>
<dbReference type="InterPro" id="IPR035952">
    <property type="entry name" value="Rhomboid-like_sf"/>
</dbReference>
<evidence type="ECO:0000256" key="2">
    <source>
        <dbReference type="ARBA" id="ARBA00022692"/>
    </source>
</evidence>
<feature type="region of interest" description="Disordered" evidence="5">
    <location>
        <begin position="225"/>
        <end position="254"/>
    </location>
</feature>
<sequence>MSKERSLFRQSVVFSSYIILVLWLVKAIEWAFAADFAHFGIYPRHILGTIGIFTSPFIHGDFLHLLSNSFSLMLLIIILFFFYDRIALKALLYIYILTGIGVWIIAREAYHIGASGVIYGIASFILFSGLIRKNQSSLALSFVVLLLYGGMFYGVLPRDGYISWESHLMGLFSGLIVAYLLKDQFAGQAELKMSFEREWTKEDEEIPDWYIPYDQPDATFNYEYKEQQKPESATKQSGTYNIEYKDSSSENDEK</sequence>
<feature type="transmembrane region" description="Helical" evidence="6">
    <location>
        <begin position="12"/>
        <end position="33"/>
    </location>
</feature>
<feature type="transmembrane region" description="Helical" evidence="6">
    <location>
        <begin position="90"/>
        <end position="106"/>
    </location>
</feature>
<keyword evidence="4 6" id="KW-0472">Membrane</keyword>
<dbReference type="Pfam" id="PF01694">
    <property type="entry name" value="Rhomboid"/>
    <property type="match status" value="1"/>
</dbReference>
<name>A0A937AIY3_9BACT</name>
<gene>
    <name evidence="8" type="ORF">JKP34_17340</name>
</gene>
<evidence type="ECO:0000256" key="1">
    <source>
        <dbReference type="ARBA" id="ARBA00004141"/>
    </source>
</evidence>
<dbReference type="Proteomes" id="UP000642920">
    <property type="component" value="Unassembled WGS sequence"/>
</dbReference>
<dbReference type="SUPFAM" id="SSF144091">
    <property type="entry name" value="Rhomboid-like"/>
    <property type="match status" value="1"/>
</dbReference>
<feature type="compositionally biased region" description="Polar residues" evidence="5">
    <location>
        <begin position="230"/>
        <end position="240"/>
    </location>
</feature>
<evidence type="ECO:0000259" key="7">
    <source>
        <dbReference type="Pfam" id="PF01694"/>
    </source>
</evidence>
<protein>
    <submittedName>
        <fullName evidence="8">Rhomboid family intramembrane serine protease</fullName>
    </submittedName>
</protein>
<proteinExistence type="predicted"/>
<dbReference type="EMBL" id="JAERQG010000005">
    <property type="protein sequence ID" value="MBL0767033.1"/>
    <property type="molecule type" value="Genomic_DNA"/>
</dbReference>
<feature type="transmembrane region" description="Helical" evidence="6">
    <location>
        <begin position="138"/>
        <end position="156"/>
    </location>
</feature>
<dbReference type="InterPro" id="IPR050925">
    <property type="entry name" value="Rhomboid_protease_S54"/>
</dbReference>
<feature type="transmembrane region" description="Helical" evidence="6">
    <location>
        <begin position="162"/>
        <end position="181"/>
    </location>
</feature>
<accession>A0A937AIY3</accession>
<dbReference type="RefSeq" id="WP_201924281.1">
    <property type="nucleotide sequence ID" value="NZ_JAERQG010000005.1"/>
</dbReference>
<dbReference type="GO" id="GO:0016020">
    <property type="term" value="C:membrane"/>
    <property type="evidence" value="ECO:0007669"/>
    <property type="project" value="UniProtKB-SubCell"/>
</dbReference>
<evidence type="ECO:0000256" key="5">
    <source>
        <dbReference type="SAM" id="MobiDB-lite"/>
    </source>
</evidence>
<comment type="caution">
    <text evidence="8">The sequence shown here is derived from an EMBL/GenBank/DDBJ whole genome shotgun (WGS) entry which is preliminary data.</text>
</comment>
<dbReference type="PANTHER" id="PTHR43731">
    <property type="entry name" value="RHOMBOID PROTEASE"/>
    <property type="match status" value="1"/>
</dbReference>
<dbReference type="PANTHER" id="PTHR43731:SF9">
    <property type="entry name" value="SLR1461 PROTEIN"/>
    <property type="match status" value="1"/>
</dbReference>
<keyword evidence="8" id="KW-0378">Hydrolase</keyword>
<dbReference type="Gene3D" id="1.20.1540.10">
    <property type="entry name" value="Rhomboid-like"/>
    <property type="match status" value="1"/>
</dbReference>
<dbReference type="GO" id="GO:0004252">
    <property type="term" value="F:serine-type endopeptidase activity"/>
    <property type="evidence" value="ECO:0007669"/>
    <property type="project" value="InterPro"/>
</dbReference>
<keyword evidence="2 6" id="KW-0812">Transmembrane</keyword>
<feature type="transmembrane region" description="Helical" evidence="6">
    <location>
        <begin position="62"/>
        <end position="83"/>
    </location>
</feature>
<evidence type="ECO:0000256" key="4">
    <source>
        <dbReference type="ARBA" id="ARBA00023136"/>
    </source>
</evidence>
<comment type="subcellular location">
    <subcellularLocation>
        <location evidence="1">Membrane</location>
        <topology evidence="1">Multi-pass membrane protein</topology>
    </subcellularLocation>
</comment>
<evidence type="ECO:0000313" key="9">
    <source>
        <dbReference type="Proteomes" id="UP000642920"/>
    </source>
</evidence>
<dbReference type="GO" id="GO:0006508">
    <property type="term" value="P:proteolysis"/>
    <property type="evidence" value="ECO:0007669"/>
    <property type="project" value="UniProtKB-KW"/>
</dbReference>
<dbReference type="AlphaFoldDB" id="A0A937AIY3"/>
<evidence type="ECO:0000313" key="8">
    <source>
        <dbReference type="EMBL" id="MBL0767033.1"/>
    </source>
</evidence>
<organism evidence="8 9">
    <name type="scientific">Marivirga atlantica</name>
    <dbReference type="NCBI Taxonomy" id="1548457"/>
    <lineage>
        <taxon>Bacteria</taxon>
        <taxon>Pseudomonadati</taxon>
        <taxon>Bacteroidota</taxon>
        <taxon>Cytophagia</taxon>
        <taxon>Cytophagales</taxon>
        <taxon>Marivirgaceae</taxon>
        <taxon>Marivirga</taxon>
    </lineage>
</organism>
<keyword evidence="9" id="KW-1185">Reference proteome</keyword>
<dbReference type="InterPro" id="IPR022764">
    <property type="entry name" value="Peptidase_S54_rhomboid_dom"/>
</dbReference>
<evidence type="ECO:0000256" key="3">
    <source>
        <dbReference type="ARBA" id="ARBA00022989"/>
    </source>
</evidence>
<keyword evidence="8" id="KW-0645">Protease</keyword>
<feature type="transmembrane region" description="Helical" evidence="6">
    <location>
        <begin position="112"/>
        <end position="131"/>
    </location>
</feature>